<accession>A0A3M5IW78</accession>
<dbReference type="Proteomes" id="UP000276194">
    <property type="component" value="Unassembled WGS sequence"/>
</dbReference>
<reference evidence="2 3" key="1">
    <citation type="submission" date="2018-08" db="EMBL/GenBank/DDBJ databases">
        <title>Recombination of ecologically and evolutionarily significant loci maintains genetic cohesion in the Pseudomonas syringae species complex.</title>
        <authorList>
            <person name="Dillon M."/>
            <person name="Thakur S."/>
            <person name="Almeida R.N.D."/>
            <person name="Weir B.S."/>
            <person name="Guttman D.S."/>
        </authorList>
    </citation>
    <scope>NUCLEOTIDE SEQUENCE [LARGE SCALE GENOMIC DNA]</scope>
    <source>
        <strain evidence="2 3">ICMP 6941</strain>
    </source>
</reference>
<feature type="non-terminal residue" evidence="2">
    <location>
        <position position="97"/>
    </location>
</feature>
<protein>
    <submittedName>
        <fullName evidence="2">TraN protein</fullName>
    </submittedName>
</protein>
<evidence type="ECO:0000313" key="2">
    <source>
        <dbReference type="EMBL" id="RMT15131.1"/>
    </source>
</evidence>
<name>A0A3M5IW78_PSEA0</name>
<feature type="region of interest" description="Disordered" evidence="1">
    <location>
        <begin position="52"/>
        <end position="74"/>
    </location>
</feature>
<evidence type="ECO:0000313" key="3">
    <source>
        <dbReference type="Proteomes" id="UP000276194"/>
    </source>
</evidence>
<comment type="caution">
    <text evidence="2">The sequence shown here is derived from an EMBL/GenBank/DDBJ whole genome shotgun (WGS) entry which is preliminary data.</text>
</comment>
<proteinExistence type="predicted"/>
<gene>
    <name evidence="2" type="ORF">ALP52_05444</name>
</gene>
<dbReference type="EMBL" id="RBTD01000394">
    <property type="protein sequence ID" value="RMT15131.1"/>
    <property type="molecule type" value="Genomic_DNA"/>
</dbReference>
<organism evidence="2 3">
    <name type="scientific">Pseudomonas amygdali pv. mori</name>
    <dbReference type="NCBI Taxonomy" id="34065"/>
    <lineage>
        <taxon>Bacteria</taxon>
        <taxon>Pseudomonadati</taxon>
        <taxon>Pseudomonadota</taxon>
        <taxon>Gammaproteobacteria</taxon>
        <taxon>Pseudomonadales</taxon>
        <taxon>Pseudomonadaceae</taxon>
        <taxon>Pseudomonas</taxon>
        <taxon>Pseudomonas amygdali</taxon>
    </lineage>
</organism>
<sequence length="97" mass="9461">MKSPRSSPPTLTKAISRVIDAAGQENPMKTSIALALWLAAGGYAWADETVSPEAAPAKSAVPPSAPVTPAAGAAPSGWATGVGVNPAAQKAGSPAQG</sequence>
<evidence type="ECO:0000256" key="1">
    <source>
        <dbReference type="SAM" id="MobiDB-lite"/>
    </source>
</evidence>
<dbReference type="AlphaFoldDB" id="A0A3M5IW78"/>